<dbReference type="PANTHER" id="PTHR46797">
    <property type="entry name" value="HTH-TYPE TRANSCRIPTIONAL REGULATOR"/>
    <property type="match status" value="1"/>
</dbReference>
<protein>
    <submittedName>
        <fullName evidence="3">Helix-turn-helix transcriptional regulator</fullName>
    </submittedName>
</protein>
<dbReference type="GO" id="GO:0003700">
    <property type="term" value="F:DNA-binding transcription factor activity"/>
    <property type="evidence" value="ECO:0007669"/>
    <property type="project" value="TreeGrafter"/>
</dbReference>
<evidence type="ECO:0000256" key="1">
    <source>
        <dbReference type="ARBA" id="ARBA00023125"/>
    </source>
</evidence>
<dbReference type="Gene3D" id="1.10.260.40">
    <property type="entry name" value="lambda repressor-like DNA-binding domains"/>
    <property type="match status" value="1"/>
</dbReference>
<evidence type="ECO:0000313" key="4">
    <source>
        <dbReference type="Proteomes" id="UP000824087"/>
    </source>
</evidence>
<dbReference type="PROSITE" id="PS50943">
    <property type="entry name" value="HTH_CROC1"/>
    <property type="match status" value="1"/>
</dbReference>
<proteinExistence type="predicted"/>
<comment type="caution">
    <text evidence="3">The sequence shown here is derived from an EMBL/GenBank/DDBJ whole genome shotgun (WGS) entry which is preliminary data.</text>
</comment>
<sequence length="78" mass="8695">MKKITMPKIYTVLGSNIVKYRNLKNLSDIQLADAVGISHDLIKQLESGNPKKSISIETLSKIAQVLNVSVIHLLEQDH</sequence>
<dbReference type="SMART" id="SM00530">
    <property type="entry name" value="HTH_XRE"/>
    <property type="match status" value="1"/>
</dbReference>
<dbReference type="PANTHER" id="PTHR46797:SF1">
    <property type="entry name" value="METHYLPHOSPHONATE SYNTHASE"/>
    <property type="match status" value="1"/>
</dbReference>
<evidence type="ECO:0000259" key="2">
    <source>
        <dbReference type="PROSITE" id="PS50943"/>
    </source>
</evidence>
<dbReference type="Pfam" id="PF01381">
    <property type="entry name" value="HTH_3"/>
    <property type="match status" value="1"/>
</dbReference>
<evidence type="ECO:0000313" key="3">
    <source>
        <dbReference type="EMBL" id="HIU21980.1"/>
    </source>
</evidence>
<dbReference type="EMBL" id="DVML01000002">
    <property type="protein sequence ID" value="HIU21980.1"/>
    <property type="molecule type" value="Genomic_DNA"/>
</dbReference>
<dbReference type="SUPFAM" id="SSF47413">
    <property type="entry name" value="lambda repressor-like DNA-binding domains"/>
    <property type="match status" value="1"/>
</dbReference>
<dbReference type="CDD" id="cd00093">
    <property type="entry name" value="HTH_XRE"/>
    <property type="match status" value="1"/>
</dbReference>
<dbReference type="InterPro" id="IPR010982">
    <property type="entry name" value="Lambda_DNA-bd_dom_sf"/>
</dbReference>
<feature type="domain" description="HTH cro/C1-type" evidence="2">
    <location>
        <begin position="17"/>
        <end position="73"/>
    </location>
</feature>
<dbReference type="GO" id="GO:0003677">
    <property type="term" value="F:DNA binding"/>
    <property type="evidence" value="ECO:0007669"/>
    <property type="project" value="UniProtKB-KW"/>
</dbReference>
<dbReference type="Proteomes" id="UP000824087">
    <property type="component" value="Unassembled WGS sequence"/>
</dbReference>
<name>A0A9D1L2T5_9BACT</name>
<reference evidence="3" key="2">
    <citation type="journal article" date="2021" name="PeerJ">
        <title>Extensive microbial diversity within the chicken gut microbiome revealed by metagenomics and culture.</title>
        <authorList>
            <person name="Gilroy R."/>
            <person name="Ravi A."/>
            <person name="Getino M."/>
            <person name="Pursley I."/>
            <person name="Horton D.L."/>
            <person name="Alikhan N.F."/>
            <person name="Baker D."/>
            <person name="Gharbi K."/>
            <person name="Hall N."/>
            <person name="Watson M."/>
            <person name="Adriaenssens E.M."/>
            <person name="Foster-Nyarko E."/>
            <person name="Jarju S."/>
            <person name="Secka A."/>
            <person name="Antonio M."/>
            <person name="Oren A."/>
            <person name="Chaudhuri R.R."/>
            <person name="La Ragione R."/>
            <person name="Hildebrand F."/>
            <person name="Pallen M.J."/>
        </authorList>
    </citation>
    <scope>NUCLEOTIDE SEQUENCE</scope>
    <source>
        <strain evidence="3">CHK197-8231</strain>
    </source>
</reference>
<reference evidence="3" key="1">
    <citation type="submission" date="2020-10" db="EMBL/GenBank/DDBJ databases">
        <authorList>
            <person name="Gilroy R."/>
        </authorList>
    </citation>
    <scope>NUCLEOTIDE SEQUENCE</scope>
    <source>
        <strain evidence="3">CHK197-8231</strain>
    </source>
</reference>
<accession>A0A9D1L2T5</accession>
<dbReference type="AlphaFoldDB" id="A0A9D1L2T5"/>
<dbReference type="InterPro" id="IPR050807">
    <property type="entry name" value="TransReg_Diox_bact_type"/>
</dbReference>
<organism evidence="3 4">
    <name type="scientific">Candidatus Fimihabitans intestinipullorum</name>
    <dbReference type="NCBI Taxonomy" id="2840820"/>
    <lineage>
        <taxon>Bacteria</taxon>
        <taxon>Bacillati</taxon>
        <taxon>Mycoplasmatota</taxon>
        <taxon>Mycoplasmatota incertae sedis</taxon>
        <taxon>Candidatus Fimihabitans</taxon>
    </lineage>
</organism>
<dbReference type="GO" id="GO:0005829">
    <property type="term" value="C:cytosol"/>
    <property type="evidence" value="ECO:0007669"/>
    <property type="project" value="TreeGrafter"/>
</dbReference>
<gene>
    <name evidence="3" type="ORF">IAD49_00140</name>
</gene>
<keyword evidence="1" id="KW-0238">DNA-binding</keyword>
<dbReference type="InterPro" id="IPR001387">
    <property type="entry name" value="Cro/C1-type_HTH"/>
</dbReference>